<dbReference type="EMBL" id="FJOG01000028">
    <property type="protein sequence ID" value="CZR64936.1"/>
    <property type="molecule type" value="Genomic_DNA"/>
</dbReference>
<organism evidence="3 4">
    <name type="scientific">Phialocephala subalpina</name>
    <dbReference type="NCBI Taxonomy" id="576137"/>
    <lineage>
        <taxon>Eukaryota</taxon>
        <taxon>Fungi</taxon>
        <taxon>Dikarya</taxon>
        <taxon>Ascomycota</taxon>
        <taxon>Pezizomycotina</taxon>
        <taxon>Leotiomycetes</taxon>
        <taxon>Helotiales</taxon>
        <taxon>Mollisiaceae</taxon>
        <taxon>Phialocephala</taxon>
        <taxon>Phialocephala fortinii species complex</taxon>
    </lineage>
</organism>
<feature type="transmembrane region" description="Helical" evidence="2">
    <location>
        <begin position="85"/>
        <end position="110"/>
    </location>
</feature>
<feature type="transmembrane region" description="Helical" evidence="2">
    <location>
        <begin position="168"/>
        <end position="191"/>
    </location>
</feature>
<feature type="transmembrane region" description="Helical" evidence="2">
    <location>
        <begin position="131"/>
        <end position="156"/>
    </location>
</feature>
<evidence type="ECO:0000256" key="1">
    <source>
        <dbReference type="SAM" id="MobiDB-lite"/>
    </source>
</evidence>
<gene>
    <name evidence="3" type="ORF">PAC_14836</name>
</gene>
<keyword evidence="4" id="KW-1185">Reference proteome</keyword>
<feature type="transmembrane region" description="Helical" evidence="2">
    <location>
        <begin position="27"/>
        <end position="48"/>
    </location>
</feature>
<evidence type="ECO:0000313" key="4">
    <source>
        <dbReference type="Proteomes" id="UP000184330"/>
    </source>
</evidence>
<dbReference type="PANTHER" id="PTHR35184:SF1">
    <property type="entry name" value="INTEGRAL MEMBRANE PROTEIN"/>
    <property type="match status" value="1"/>
</dbReference>
<dbReference type="AlphaFoldDB" id="A0A1L7XJ03"/>
<accession>A0A1L7XJ03</accession>
<keyword evidence="2" id="KW-0472">Membrane</keyword>
<feature type="compositionally biased region" description="Basic and acidic residues" evidence="1">
    <location>
        <begin position="358"/>
        <end position="369"/>
    </location>
</feature>
<feature type="compositionally biased region" description="Basic and acidic residues" evidence="1">
    <location>
        <begin position="295"/>
        <end position="314"/>
    </location>
</feature>
<feature type="region of interest" description="Disordered" evidence="1">
    <location>
        <begin position="279"/>
        <end position="369"/>
    </location>
</feature>
<keyword evidence="2" id="KW-1133">Transmembrane helix</keyword>
<dbReference type="InterPro" id="IPR021460">
    <property type="entry name" value="DUF3112"/>
</dbReference>
<evidence type="ECO:0000313" key="3">
    <source>
        <dbReference type="EMBL" id="CZR64936.1"/>
    </source>
</evidence>
<proteinExistence type="predicted"/>
<reference evidence="3 4" key="1">
    <citation type="submission" date="2016-03" db="EMBL/GenBank/DDBJ databases">
        <authorList>
            <person name="Ploux O."/>
        </authorList>
    </citation>
    <scope>NUCLEOTIDE SEQUENCE [LARGE SCALE GENOMIC DNA]</scope>
    <source>
        <strain evidence="3 4">UAMH 11012</strain>
    </source>
</reference>
<keyword evidence="2" id="KW-0812">Transmembrane</keyword>
<dbReference type="STRING" id="576137.A0A1L7XJ03"/>
<dbReference type="OrthoDB" id="3357002at2759"/>
<protein>
    <submittedName>
        <fullName evidence="3">Uncharacterized protein</fullName>
    </submittedName>
</protein>
<feature type="transmembrane region" description="Helical" evidence="2">
    <location>
        <begin position="250"/>
        <end position="268"/>
    </location>
</feature>
<evidence type="ECO:0000256" key="2">
    <source>
        <dbReference type="SAM" id="Phobius"/>
    </source>
</evidence>
<feature type="transmembrane region" description="Helical" evidence="2">
    <location>
        <begin position="211"/>
        <end position="230"/>
    </location>
</feature>
<dbReference type="Proteomes" id="UP000184330">
    <property type="component" value="Unassembled WGS sequence"/>
</dbReference>
<dbReference type="PANTHER" id="PTHR35184">
    <property type="entry name" value="YALI0C10208P"/>
    <property type="match status" value="1"/>
</dbReference>
<sequence>MQPTHGPYLPTTAGLGGSPTKTLDDPITSIFLVLFVIGAVTHMFILQINMRRKHKFIMSGLLFGFCMARIVTCTMRLVWSTHLTNVSVAIAASIFVAAGVIILFIVNLIFTQRIIRATHPHLGWTKTFSWAFRLWYGCIIGLLAALITCTVLSYYTLDTDIRRKYRDVQLVGSTFFAVSAFLPIPLILGSIIIPKKTRIEKFGSGRFRTKIYILLFSSVILTLGAAFRSGTAYVPKPRSDPPWYVSKACFYLFNFTIEIIVVALYAAIRVDKRFHVPDKSHGPGDYSRTSPAGQEQDKEQTLEKRPSLADRVLSEEQVFDDDEETQVGSPIEKRIPDVESGLARPVSEVSQTVSSIAKPEETHNAEDVH</sequence>
<name>A0A1L7XJ03_9HELO</name>
<feature type="transmembrane region" description="Helical" evidence="2">
    <location>
        <begin position="60"/>
        <end position="79"/>
    </location>
</feature>
<dbReference type="Pfam" id="PF11309">
    <property type="entry name" value="DUF3112"/>
    <property type="match status" value="2"/>
</dbReference>